<dbReference type="PANTHER" id="PTHR36837:SF2">
    <property type="entry name" value="POLY(3-HYDROXYALKANOATE) POLYMERASE SUBUNIT PHAC"/>
    <property type="match status" value="1"/>
</dbReference>
<evidence type="ECO:0000313" key="1">
    <source>
        <dbReference type="EMBL" id="QIK80080.1"/>
    </source>
</evidence>
<keyword evidence="2" id="KW-1185">Reference proteome</keyword>
<protein>
    <submittedName>
        <fullName evidence="1">Alpha/beta hydrolase</fullName>
    </submittedName>
</protein>
<name>A0A6G7YTL2_9SPHN</name>
<dbReference type="GO" id="GO:0016787">
    <property type="term" value="F:hydrolase activity"/>
    <property type="evidence" value="ECO:0007669"/>
    <property type="project" value="UniProtKB-KW"/>
</dbReference>
<evidence type="ECO:0000313" key="2">
    <source>
        <dbReference type="Proteomes" id="UP000503222"/>
    </source>
</evidence>
<dbReference type="InterPro" id="IPR051321">
    <property type="entry name" value="PHA/PHB_synthase"/>
</dbReference>
<proteinExistence type="predicted"/>
<dbReference type="Gene3D" id="3.40.50.1820">
    <property type="entry name" value="alpha/beta hydrolase"/>
    <property type="match status" value="1"/>
</dbReference>
<dbReference type="SUPFAM" id="SSF53474">
    <property type="entry name" value="alpha/beta-Hydrolases"/>
    <property type="match status" value="1"/>
</dbReference>
<dbReference type="PANTHER" id="PTHR36837">
    <property type="entry name" value="POLY(3-HYDROXYALKANOATE) POLYMERASE SUBUNIT PHAC"/>
    <property type="match status" value="1"/>
</dbReference>
<reference evidence="1 2" key="1">
    <citation type="submission" date="2020-03" db="EMBL/GenBank/DDBJ databases">
        <title>Sphingomonas sp. nov., isolated from fish.</title>
        <authorList>
            <person name="Hyun D.-W."/>
            <person name="Bae J.-W."/>
        </authorList>
    </citation>
    <scope>NUCLEOTIDE SEQUENCE [LARGE SCALE GENOMIC DNA]</scope>
    <source>
        <strain evidence="1 2">HDW15B</strain>
    </source>
</reference>
<dbReference type="EMBL" id="CP049869">
    <property type="protein sequence ID" value="QIK80080.1"/>
    <property type="molecule type" value="Genomic_DNA"/>
</dbReference>
<accession>A0A6G7YTL2</accession>
<sequence length="322" mass="34240">MVRDVAVHNPELAHRALRGLSLYAAAPREPRERAGPIVAEAGAATLRDQGGEGTPILFVPSLINPPGILDLDEEVSLTRAVAGKGFRSLLVDWGIAEQRNLSIGEHVEQLLLPLMKALGEPAVLVGYCLGGTMAVAAANIAAAKAVVTLAAPWRFSAYPDAGRAGLKRLWDDALPGARMLGVLPMEVLQASFWSLDPQRTVAKFAELAEMDPSGSEFRRFVALEDWANDGDPLPLPAAGELLEDMFQSDVTGLGGWTVGGRAIAMPSCPTLHFTAARDRITPSDAAPSGNQIQLPAGHVGMVVGRSRHTLHDELGRFLDACR</sequence>
<dbReference type="KEGG" id="spii:G7077_11540"/>
<keyword evidence="1" id="KW-0378">Hydrolase</keyword>
<dbReference type="Proteomes" id="UP000503222">
    <property type="component" value="Chromosome"/>
</dbReference>
<organism evidence="1 2">
    <name type="scientific">Sphingomonas piscis</name>
    <dbReference type="NCBI Taxonomy" id="2714943"/>
    <lineage>
        <taxon>Bacteria</taxon>
        <taxon>Pseudomonadati</taxon>
        <taxon>Pseudomonadota</taxon>
        <taxon>Alphaproteobacteria</taxon>
        <taxon>Sphingomonadales</taxon>
        <taxon>Sphingomonadaceae</taxon>
        <taxon>Sphingomonas</taxon>
    </lineage>
</organism>
<dbReference type="InterPro" id="IPR029058">
    <property type="entry name" value="AB_hydrolase_fold"/>
</dbReference>
<dbReference type="AlphaFoldDB" id="A0A6G7YTL2"/>
<gene>
    <name evidence="1" type="ORF">G7077_11540</name>
</gene>